<name>A0AAV3NZA5_LITER</name>
<dbReference type="Proteomes" id="UP001454036">
    <property type="component" value="Unassembled WGS sequence"/>
</dbReference>
<dbReference type="AlphaFoldDB" id="A0AAV3NZA5"/>
<feature type="compositionally biased region" description="Basic and acidic residues" evidence="1">
    <location>
        <begin position="58"/>
        <end position="70"/>
    </location>
</feature>
<keyword evidence="3" id="KW-1185">Reference proteome</keyword>
<protein>
    <submittedName>
        <fullName evidence="2">Uncharacterized protein</fullName>
    </submittedName>
</protein>
<dbReference type="EMBL" id="BAABME010000689">
    <property type="protein sequence ID" value="GAA0144745.1"/>
    <property type="molecule type" value="Genomic_DNA"/>
</dbReference>
<gene>
    <name evidence="2" type="ORF">LIER_05108</name>
</gene>
<evidence type="ECO:0000313" key="2">
    <source>
        <dbReference type="EMBL" id="GAA0144745.1"/>
    </source>
</evidence>
<feature type="region of interest" description="Disordered" evidence="1">
    <location>
        <begin position="46"/>
        <end position="71"/>
    </location>
</feature>
<evidence type="ECO:0000256" key="1">
    <source>
        <dbReference type="SAM" id="MobiDB-lite"/>
    </source>
</evidence>
<reference evidence="2 3" key="1">
    <citation type="submission" date="2024-01" db="EMBL/GenBank/DDBJ databases">
        <title>The complete chloroplast genome sequence of Lithospermum erythrorhizon: insights into the phylogenetic relationship among Boraginaceae species and the maternal lineages of purple gromwells.</title>
        <authorList>
            <person name="Okada T."/>
            <person name="Watanabe K."/>
        </authorList>
    </citation>
    <scope>NUCLEOTIDE SEQUENCE [LARGE SCALE GENOMIC DNA]</scope>
</reference>
<comment type="caution">
    <text evidence="2">The sequence shown here is derived from an EMBL/GenBank/DDBJ whole genome shotgun (WGS) entry which is preliminary data.</text>
</comment>
<proteinExistence type="predicted"/>
<organism evidence="2 3">
    <name type="scientific">Lithospermum erythrorhizon</name>
    <name type="common">Purple gromwell</name>
    <name type="synonym">Lithospermum officinale var. erythrorhizon</name>
    <dbReference type="NCBI Taxonomy" id="34254"/>
    <lineage>
        <taxon>Eukaryota</taxon>
        <taxon>Viridiplantae</taxon>
        <taxon>Streptophyta</taxon>
        <taxon>Embryophyta</taxon>
        <taxon>Tracheophyta</taxon>
        <taxon>Spermatophyta</taxon>
        <taxon>Magnoliopsida</taxon>
        <taxon>eudicotyledons</taxon>
        <taxon>Gunneridae</taxon>
        <taxon>Pentapetalae</taxon>
        <taxon>asterids</taxon>
        <taxon>lamiids</taxon>
        <taxon>Boraginales</taxon>
        <taxon>Boraginaceae</taxon>
        <taxon>Boraginoideae</taxon>
        <taxon>Lithospermeae</taxon>
        <taxon>Lithospermum</taxon>
    </lineage>
</organism>
<evidence type="ECO:0000313" key="3">
    <source>
        <dbReference type="Proteomes" id="UP001454036"/>
    </source>
</evidence>
<accession>A0AAV3NZA5</accession>
<sequence length="139" mass="15238">MTVQRVLTFANAILSRCQGIATACEAIHANAAGLTKKKRIVVKGANLPASSDATPNDKAADPKGKEKQVEMRLPSGVDQVYRPLVARNVVDGPLSRGWTNVYVEFFTCGNRYGRTKHAPILPTLHRRHLRYLGEAEADL</sequence>